<feature type="transmembrane region" description="Helical" evidence="10">
    <location>
        <begin position="404"/>
        <end position="424"/>
    </location>
</feature>
<dbReference type="AlphaFoldDB" id="A0AAV5QY49"/>
<keyword evidence="7 10" id="KW-0472">Membrane</keyword>
<evidence type="ECO:0000256" key="9">
    <source>
        <dbReference type="ARBA" id="ARBA00045912"/>
    </source>
</evidence>
<feature type="transmembrane region" description="Helical" evidence="10">
    <location>
        <begin position="346"/>
        <end position="368"/>
    </location>
</feature>
<comment type="caution">
    <text evidence="11">The sequence shown here is derived from an EMBL/GenBank/DDBJ whole genome shotgun (WGS) entry which is preliminary data.</text>
</comment>
<evidence type="ECO:0000256" key="10">
    <source>
        <dbReference type="RuleBase" id="RU365067"/>
    </source>
</evidence>
<dbReference type="GO" id="GO:0006488">
    <property type="term" value="P:dolichol-linked oligosaccharide biosynthetic process"/>
    <property type="evidence" value="ECO:0007669"/>
    <property type="project" value="InterPro"/>
</dbReference>
<reference evidence="11 12" key="1">
    <citation type="journal article" date="2023" name="Elife">
        <title>Identification of key yeast species and microbe-microbe interactions impacting larval growth of Drosophila in the wild.</title>
        <authorList>
            <person name="Mure A."/>
            <person name="Sugiura Y."/>
            <person name="Maeda R."/>
            <person name="Honda K."/>
            <person name="Sakurai N."/>
            <person name="Takahashi Y."/>
            <person name="Watada M."/>
            <person name="Katoh T."/>
            <person name="Gotoh A."/>
            <person name="Gotoh Y."/>
            <person name="Taniguchi I."/>
            <person name="Nakamura K."/>
            <person name="Hayashi T."/>
            <person name="Katayama T."/>
            <person name="Uemura T."/>
            <person name="Hattori Y."/>
        </authorList>
    </citation>
    <scope>NUCLEOTIDE SEQUENCE [LARGE SCALE GENOMIC DNA]</scope>
    <source>
        <strain evidence="11 12">PK-24</strain>
    </source>
</reference>
<evidence type="ECO:0000256" key="1">
    <source>
        <dbReference type="ARBA" id="ARBA00004477"/>
    </source>
</evidence>
<feature type="transmembrane region" description="Helical" evidence="10">
    <location>
        <begin position="288"/>
        <end position="308"/>
    </location>
</feature>
<dbReference type="Pfam" id="PF04506">
    <property type="entry name" value="Rft-1"/>
    <property type="match status" value="1"/>
</dbReference>
<keyword evidence="4 10" id="KW-0812">Transmembrane</keyword>
<dbReference type="Proteomes" id="UP001378960">
    <property type="component" value="Unassembled WGS sequence"/>
</dbReference>
<comment type="function">
    <text evidence="9 10">Intramembrane glycolipid transporter that operates in the biosynthetic pathway of dolichol-linked oligosaccharides, the glycan precursors employed in protein asparagine (N)-glycosylation. The sequential addition of sugars to dolichol pyrophosphate produces dolichol-linked oligosaccharides containing fourteen sugars, including two GlcNAcs, nine mannoses and three glucoses. Once assembled, the oligosaccharide is transferred from the lipid to nascent proteins by oligosaccharyltransferases. The assembly of dolichol-linked oligosaccharides begins on the cytosolic side of the endoplasmic reticulum membrane and finishes in its lumen. RFT1 could mediate the translocation of the cytosolically oriented intermediate DolPP-GlcNAc2Man5, produced by ALG11, into the ER lumen where dolichol-linked oligosaccharides assembly continues. However, the intramembrane lipid transporter activity could not be confirmed in vitro.</text>
</comment>
<evidence type="ECO:0000256" key="6">
    <source>
        <dbReference type="ARBA" id="ARBA00022989"/>
    </source>
</evidence>
<evidence type="ECO:0000313" key="12">
    <source>
        <dbReference type="Proteomes" id="UP001378960"/>
    </source>
</evidence>
<evidence type="ECO:0000256" key="2">
    <source>
        <dbReference type="ARBA" id="ARBA00004922"/>
    </source>
</evidence>
<sequence length="460" mass="52438">MSASFILPLVARGSSFVAGQWLVSNTSPFQVGFASVHDSALDTALLLARDTSRVASLSSKNNSSIYAYYSIIFFALTSAVFIYPLDSPFQPFIAGCLELAAEHAFLYNWSISRRLDIKAFIDTYSTIFKSLVHICLIKFLHYDYFYAALIARIVFSFCFFISYTYIHPPSLPVPKIQFLDDTYISIFVQLLFKNILSRADHIIIARILDLQSQGSYSFLTNYGALIARIIFSPIEEYTKVSTSSIAHLPVIISFYFYLSIFITIYAPLNTSLFVNTFFPKFTTSIPAFKLYWLYIPFLAINGISEALYQSLNTSKETINHRSRFIVLNSIFYISTIYITISYLDLHIYGLIIANILNMFTRILFCHFNLTIKIPLFEKRYIIFTLISLTVAIFQYKYFNGDVTTLKQLIISGISAVLLLLCALFNERALIKSLIAESSKNSEKLENSEKSENPQLVKKNL</sequence>
<name>A0AAV5QY49_PICKL</name>
<feature type="transmembrane region" description="Helical" evidence="10">
    <location>
        <begin position="66"/>
        <end position="85"/>
    </location>
</feature>
<feature type="transmembrane region" description="Helical" evidence="10">
    <location>
        <begin position="320"/>
        <end position="340"/>
    </location>
</feature>
<keyword evidence="10" id="KW-0813">Transport</keyword>
<evidence type="ECO:0000256" key="5">
    <source>
        <dbReference type="ARBA" id="ARBA00022824"/>
    </source>
</evidence>
<evidence type="ECO:0000256" key="8">
    <source>
        <dbReference type="ARBA" id="ARBA00044793"/>
    </source>
</evidence>
<dbReference type="GO" id="GO:0005789">
    <property type="term" value="C:endoplasmic reticulum membrane"/>
    <property type="evidence" value="ECO:0007669"/>
    <property type="project" value="UniProtKB-SubCell"/>
</dbReference>
<dbReference type="GO" id="GO:0034203">
    <property type="term" value="P:glycolipid translocation"/>
    <property type="evidence" value="ECO:0007669"/>
    <property type="project" value="TreeGrafter"/>
</dbReference>
<dbReference type="PANTHER" id="PTHR13117:SF5">
    <property type="entry name" value="PROTEIN RFT1 HOMOLOG"/>
    <property type="match status" value="1"/>
</dbReference>
<evidence type="ECO:0000256" key="4">
    <source>
        <dbReference type="ARBA" id="ARBA00022692"/>
    </source>
</evidence>
<comment type="pathway">
    <text evidence="2">Protein modification; protein glycosylation.</text>
</comment>
<proteinExistence type="inferred from homology"/>
<keyword evidence="5 10" id="KW-0256">Endoplasmic reticulum</keyword>
<feature type="transmembrane region" description="Helical" evidence="10">
    <location>
        <begin position="246"/>
        <end position="268"/>
    </location>
</feature>
<comment type="caution">
    <text evidence="10">Lacks conserved residue(s) required for the propagation of feature annotation.</text>
</comment>
<feature type="transmembrane region" description="Helical" evidence="10">
    <location>
        <begin position="380"/>
        <end position="398"/>
    </location>
</feature>
<evidence type="ECO:0000256" key="3">
    <source>
        <dbReference type="ARBA" id="ARBA00010288"/>
    </source>
</evidence>
<feature type="transmembrane region" description="Helical" evidence="10">
    <location>
        <begin position="145"/>
        <end position="166"/>
    </location>
</feature>
<comment type="similarity">
    <text evidence="3 10">Belongs to the RFT1 family.</text>
</comment>
<evidence type="ECO:0000313" key="11">
    <source>
        <dbReference type="EMBL" id="GMM43895.1"/>
    </source>
</evidence>
<keyword evidence="6 10" id="KW-1133">Transmembrane helix</keyword>
<protein>
    <recommendedName>
        <fullName evidence="8 10">Man(5)GlcNAc(2)-PP-dolichol translocation protein RFT1</fullName>
    </recommendedName>
</protein>
<keyword evidence="12" id="KW-1185">Reference proteome</keyword>
<dbReference type="PANTHER" id="PTHR13117">
    <property type="entry name" value="ENDOPLASMIC RETICULUM MULTISPAN TRANSMEMBRANE PROTEIN-RELATED"/>
    <property type="match status" value="1"/>
</dbReference>
<evidence type="ECO:0000256" key="7">
    <source>
        <dbReference type="ARBA" id="ARBA00023136"/>
    </source>
</evidence>
<accession>A0AAV5QY49</accession>
<organism evidence="11 12">
    <name type="scientific">Pichia kluyveri</name>
    <name type="common">Yeast</name>
    <dbReference type="NCBI Taxonomy" id="36015"/>
    <lineage>
        <taxon>Eukaryota</taxon>
        <taxon>Fungi</taxon>
        <taxon>Dikarya</taxon>
        <taxon>Ascomycota</taxon>
        <taxon>Saccharomycotina</taxon>
        <taxon>Pichiomycetes</taxon>
        <taxon>Pichiales</taxon>
        <taxon>Pichiaceae</taxon>
        <taxon>Pichia</taxon>
    </lineage>
</organism>
<comment type="subcellular location">
    <subcellularLocation>
        <location evidence="1 10">Endoplasmic reticulum membrane</location>
        <topology evidence="1 10">Multi-pass membrane protein</topology>
    </subcellularLocation>
</comment>
<gene>
    <name evidence="11" type="ORF">DAPK24_004700</name>
</gene>
<dbReference type="InterPro" id="IPR007594">
    <property type="entry name" value="RFT1"/>
</dbReference>
<dbReference type="EMBL" id="BTGB01000001">
    <property type="protein sequence ID" value="GMM43895.1"/>
    <property type="molecule type" value="Genomic_DNA"/>
</dbReference>